<evidence type="ECO:0000256" key="5">
    <source>
        <dbReference type="SAM" id="MobiDB-lite"/>
    </source>
</evidence>
<dbReference type="GO" id="GO:0005737">
    <property type="term" value="C:cytoplasm"/>
    <property type="evidence" value="ECO:0007669"/>
    <property type="project" value="GOC"/>
</dbReference>
<evidence type="ECO:0000313" key="7">
    <source>
        <dbReference type="EMBL" id="RGU92343.1"/>
    </source>
</evidence>
<dbReference type="Gene3D" id="1.10.287.1490">
    <property type="match status" value="1"/>
</dbReference>
<keyword evidence="2" id="KW-0333">Golgi apparatus</keyword>
<dbReference type="GO" id="GO:0006888">
    <property type="term" value="P:endoplasmic reticulum to Golgi vesicle-mediated transport"/>
    <property type="evidence" value="ECO:0007669"/>
    <property type="project" value="TreeGrafter"/>
</dbReference>
<evidence type="ECO:0000256" key="2">
    <source>
        <dbReference type="ARBA" id="ARBA00023034"/>
    </source>
</evidence>
<evidence type="ECO:0000259" key="6">
    <source>
        <dbReference type="SMART" id="SM00198"/>
    </source>
</evidence>
<dbReference type="CDD" id="cd05379">
    <property type="entry name" value="CAP_bacterial"/>
    <property type="match status" value="1"/>
</dbReference>
<feature type="coiled-coil region" evidence="4">
    <location>
        <begin position="43"/>
        <end position="70"/>
    </location>
</feature>
<dbReference type="GO" id="GO:0031267">
    <property type="term" value="F:small GTPase binding"/>
    <property type="evidence" value="ECO:0007669"/>
    <property type="project" value="TreeGrafter"/>
</dbReference>
<feature type="region of interest" description="Disordered" evidence="5">
    <location>
        <begin position="675"/>
        <end position="727"/>
    </location>
</feature>
<gene>
    <name evidence="7" type="ORF">DWW32_05020</name>
</gene>
<keyword evidence="3 4" id="KW-0175">Coiled coil</keyword>
<sequence length="1029" mass="113952">MKKTNEKILVSALAGMTALQGMSTTLMSVCAQENDEMTHVSVMNVKMSQKDELESKLNDSKKDVEEKTLALDSAKGALSVASKQVEILESKQDEKSQLVQQDYQAMYDAINSKLQPLLDEITNLEGQIKGAKKDLDDKISASQKAAADLEEAQNTLASKKDALEQLQRKLDSFKGEENLAKELEKATQEKDVAEKAVSDAQKNVDDANTVLSQATSDAENKKVALDQANQGLDAALADVSEKQKIVDEKQASVDSFDEDTTKAELEQAKIDLSLAKDRLSKAQESVNTATSVYNDAVTIQEKAQQAYDTSCQDLENTKATLAQAQDALAKVQEDVNNLQSQMEKKNEEIKGLNTKIDAAKSDVNKAQSKYDKALNDYNSISSPLDQAKKNLNDFETQYATELARLNQGSKGYFDSIGCSDLANYVFKVDNSAEGKLASYTNLGQVDDATSLENMQASIAYLKECNEIRKQEGLPELKVSAWLMAVAQVNANHAKYNIEHAGVYVTGENLAWGYGDANTAASPYRGWYDEEKAEYLAGNNNFSDIGHYKNIVEGRYTVTGYAIGTNGQFSMAHCQEFLDEVMGVDDDVQMTVSEFEQSFNDYCNNLKSVDSQHKTLQDAVKNAASSNTKDDTALKQAESELNSKKSVLSDLQAQLAQAKTDKKEISDNVDAKQNEVSKLKNSVKELSSQVKQKEKVKSEKESQLKEAKKNAESKANEKKDKEKDFANIQNEQSAIQSKIDTLSERLNHWDANKAQANQELQSAKDSLEDAKALAKTQKENANALKDEYEKALDVKSKAKENTDKYQSILKQKQDAFNEKVDHYDAAKQASDDYKNTVEELNVIKQEVSETTNIIQSLQEKQKALKTDIQTLKDEIVTLNDSLTKSKDKALPEQTLMNLLNETREKGSKVDLSKVEDATMKEKMTSLAQNVDALNEINGVLEIAKANYQTKYELYLDAKKAKTDADTNYNKAMQALNDYLNSQSTKETEVTTNKESVHTGVDTNVMGSMLTSMVAGLGLVGILHKKRREEK</sequence>
<evidence type="ECO:0000256" key="3">
    <source>
        <dbReference type="ARBA" id="ARBA00023054"/>
    </source>
</evidence>
<evidence type="ECO:0000256" key="1">
    <source>
        <dbReference type="ARBA" id="ARBA00004555"/>
    </source>
</evidence>
<name>A0A395WA72_9FIRM</name>
<reference evidence="7 8" key="1">
    <citation type="submission" date="2018-08" db="EMBL/GenBank/DDBJ databases">
        <title>A genome reference for cultivated species of the human gut microbiota.</title>
        <authorList>
            <person name="Zou Y."/>
            <person name="Xue W."/>
            <person name="Luo G."/>
        </authorList>
    </citation>
    <scope>NUCLEOTIDE SEQUENCE [LARGE SCALE GENOMIC DNA]</scope>
    <source>
        <strain evidence="7 8">AF15-20</strain>
    </source>
</reference>
<evidence type="ECO:0000313" key="8">
    <source>
        <dbReference type="Proteomes" id="UP000265489"/>
    </source>
</evidence>
<dbReference type="AlphaFoldDB" id="A0A395WA72"/>
<dbReference type="GeneID" id="66579418"/>
<comment type="subcellular location">
    <subcellularLocation>
        <location evidence="1">Golgi apparatus</location>
    </subcellularLocation>
</comment>
<organism evidence="7 8">
    <name type="scientific">Holdemanella biformis</name>
    <dbReference type="NCBI Taxonomy" id="1735"/>
    <lineage>
        <taxon>Bacteria</taxon>
        <taxon>Bacillati</taxon>
        <taxon>Bacillota</taxon>
        <taxon>Erysipelotrichia</taxon>
        <taxon>Erysipelotrichales</taxon>
        <taxon>Erysipelotrichaceae</taxon>
        <taxon>Holdemanella</taxon>
    </lineage>
</organism>
<feature type="coiled-coil region" evidence="4">
    <location>
        <begin position="314"/>
        <end position="404"/>
    </location>
</feature>
<comment type="caution">
    <text evidence="7">The sequence shown here is derived from an EMBL/GenBank/DDBJ whole genome shotgun (WGS) entry which is preliminary data.</text>
</comment>
<dbReference type="Gene3D" id="1.20.120.330">
    <property type="entry name" value="Nucleotidyltransferases domain 2"/>
    <property type="match status" value="2"/>
</dbReference>
<dbReference type="Gene3D" id="3.40.33.10">
    <property type="entry name" value="CAP"/>
    <property type="match status" value="1"/>
</dbReference>
<dbReference type="EMBL" id="QRYQ01000006">
    <property type="protein sequence ID" value="RGU92343.1"/>
    <property type="molecule type" value="Genomic_DNA"/>
</dbReference>
<dbReference type="Proteomes" id="UP000265489">
    <property type="component" value="Unassembled WGS sequence"/>
</dbReference>
<dbReference type="SMART" id="SM00198">
    <property type="entry name" value="SCP"/>
    <property type="match status" value="1"/>
</dbReference>
<dbReference type="Pfam" id="PF00188">
    <property type="entry name" value="CAP"/>
    <property type="match status" value="1"/>
</dbReference>
<dbReference type="PANTHER" id="PTHR18921">
    <property type="entry name" value="MYOSIN HEAVY CHAIN - RELATED"/>
    <property type="match status" value="1"/>
</dbReference>
<dbReference type="GO" id="GO:0007030">
    <property type="term" value="P:Golgi organization"/>
    <property type="evidence" value="ECO:0007669"/>
    <property type="project" value="TreeGrafter"/>
</dbReference>
<feature type="compositionally biased region" description="Basic and acidic residues" evidence="5">
    <location>
        <begin position="690"/>
        <end position="724"/>
    </location>
</feature>
<dbReference type="InterPro" id="IPR035940">
    <property type="entry name" value="CAP_sf"/>
</dbReference>
<protein>
    <recommendedName>
        <fullName evidence="6">SCP domain-containing protein</fullName>
    </recommendedName>
</protein>
<dbReference type="RefSeq" id="WP_118324989.1">
    <property type="nucleotide sequence ID" value="NZ_DAWEIE010000037.1"/>
</dbReference>
<evidence type="ECO:0000256" key="4">
    <source>
        <dbReference type="SAM" id="Coils"/>
    </source>
</evidence>
<feature type="domain" description="SCP" evidence="6">
    <location>
        <begin position="455"/>
        <end position="568"/>
    </location>
</feature>
<dbReference type="SUPFAM" id="SSF55797">
    <property type="entry name" value="PR-1-like"/>
    <property type="match status" value="1"/>
</dbReference>
<feature type="coiled-coil region" evidence="4">
    <location>
        <begin position="132"/>
        <end position="203"/>
    </location>
</feature>
<proteinExistence type="predicted"/>
<accession>A0A395WA72</accession>
<dbReference type="PANTHER" id="PTHR18921:SF2">
    <property type="entry name" value="THYROID RECEPTOR-INTERACTING PROTEIN 11"/>
    <property type="match status" value="1"/>
</dbReference>
<feature type="coiled-coil region" evidence="4">
    <location>
        <begin position="825"/>
        <end position="887"/>
    </location>
</feature>
<dbReference type="InterPro" id="IPR014044">
    <property type="entry name" value="CAP_dom"/>
</dbReference>
<dbReference type="SUPFAM" id="SSF57997">
    <property type="entry name" value="Tropomyosin"/>
    <property type="match status" value="1"/>
</dbReference>